<evidence type="ECO:0000256" key="1">
    <source>
        <dbReference type="ARBA" id="ARBA00004141"/>
    </source>
</evidence>
<protein>
    <recommendedName>
        <fullName evidence="6">Mitochondrial inner membrane protein Mpv17</fullName>
    </recommendedName>
</protein>
<dbReference type="Proteomes" id="UP001152759">
    <property type="component" value="Chromosome 3"/>
</dbReference>
<sequence>MAVFKSIYNAYKTILTNHPLKTQAVQASALMGFGDLISQAVIEKKPCDIERTVRYGSVGLFIGPTLQTWFGLLEKQIGRGGFKKLVIKVSIDQCCFAPCFLAIVVSLVNTAQGKSLEETKNKLKTNYFDILMANYMLWPWVQLTNFSIVPLAYRVPVVQMVAVSWNMYLSWKLNADKPSSSNEPPVILPD</sequence>
<accession>A0A9P0AA19</accession>
<dbReference type="PANTHER" id="PTHR11266">
    <property type="entry name" value="PEROXISOMAL MEMBRANE PROTEIN 2, PXMP2 MPV17"/>
    <property type="match status" value="1"/>
</dbReference>
<keyword evidence="4" id="KW-1133">Transmembrane helix</keyword>
<keyword evidence="3" id="KW-0812">Transmembrane</keyword>
<dbReference type="InterPro" id="IPR007248">
    <property type="entry name" value="Mpv17_PMP22"/>
</dbReference>
<evidence type="ECO:0000256" key="7">
    <source>
        <dbReference type="RuleBase" id="RU363053"/>
    </source>
</evidence>
<evidence type="ECO:0000256" key="4">
    <source>
        <dbReference type="ARBA" id="ARBA00022989"/>
    </source>
</evidence>
<dbReference type="GO" id="GO:1901858">
    <property type="term" value="P:regulation of mitochondrial DNA metabolic process"/>
    <property type="evidence" value="ECO:0007669"/>
    <property type="project" value="TreeGrafter"/>
</dbReference>
<name>A0A9P0AA19_BEMTA</name>
<reference evidence="8" key="1">
    <citation type="submission" date="2021-12" db="EMBL/GenBank/DDBJ databases">
        <authorList>
            <person name="King R."/>
        </authorList>
    </citation>
    <scope>NUCLEOTIDE SEQUENCE</scope>
</reference>
<comment type="similarity">
    <text evidence="2 7">Belongs to the peroxisomal membrane protein PXMP2/4 family.</text>
</comment>
<dbReference type="KEGG" id="btab:109030548"/>
<comment type="subcellular location">
    <subcellularLocation>
        <location evidence="1">Membrane</location>
        <topology evidence="1">Multi-pass membrane protein</topology>
    </subcellularLocation>
</comment>
<dbReference type="EMBL" id="OU963864">
    <property type="protein sequence ID" value="CAH0387365.1"/>
    <property type="molecule type" value="Genomic_DNA"/>
</dbReference>
<proteinExistence type="inferred from homology"/>
<organism evidence="8 9">
    <name type="scientific">Bemisia tabaci</name>
    <name type="common">Sweetpotato whitefly</name>
    <name type="synonym">Aleurodes tabaci</name>
    <dbReference type="NCBI Taxonomy" id="7038"/>
    <lineage>
        <taxon>Eukaryota</taxon>
        <taxon>Metazoa</taxon>
        <taxon>Ecdysozoa</taxon>
        <taxon>Arthropoda</taxon>
        <taxon>Hexapoda</taxon>
        <taxon>Insecta</taxon>
        <taxon>Pterygota</taxon>
        <taxon>Neoptera</taxon>
        <taxon>Paraneoptera</taxon>
        <taxon>Hemiptera</taxon>
        <taxon>Sternorrhyncha</taxon>
        <taxon>Aleyrodoidea</taxon>
        <taxon>Aleyrodidae</taxon>
        <taxon>Aleyrodinae</taxon>
        <taxon>Bemisia</taxon>
    </lineage>
</organism>
<dbReference type="PANTHER" id="PTHR11266:SF17">
    <property type="entry name" value="PROTEIN MPV17"/>
    <property type="match status" value="1"/>
</dbReference>
<keyword evidence="5" id="KW-0472">Membrane</keyword>
<dbReference type="GO" id="GO:0016020">
    <property type="term" value="C:membrane"/>
    <property type="evidence" value="ECO:0007669"/>
    <property type="project" value="UniProtKB-SubCell"/>
</dbReference>
<gene>
    <name evidence="8" type="ORF">BEMITA_LOCUS6389</name>
</gene>
<evidence type="ECO:0000256" key="3">
    <source>
        <dbReference type="ARBA" id="ARBA00022692"/>
    </source>
</evidence>
<evidence type="ECO:0000313" key="8">
    <source>
        <dbReference type="EMBL" id="CAH0387365.1"/>
    </source>
</evidence>
<dbReference type="GO" id="GO:0015267">
    <property type="term" value="F:channel activity"/>
    <property type="evidence" value="ECO:0007669"/>
    <property type="project" value="TreeGrafter"/>
</dbReference>
<evidence type="ECO:0000256" key="2">
    <source>
        <dbReference type="ARBA" id="ARBA00006824"/>
    </source>
</evidence>
<dbReference type="Pfam" id="PF04117">
    <property type="entry name" value="Mpv17_PMP22"/>
    <property type="match status" value="1"/>
</dbReference>
<dbReference type="GO" id="GO:0005739">
    <property type="term" value="C:mitochondrion"/>
    <property type="evidence" value="ECO:0007669"/>
    <property type="project" value="TreeGrafter"/>
</dbReference>
<evidence type="ECO:0000256" key="5">
    <source>
        <dbReference type="ARBA" id="ARBA00023136"/>
    </source>
</evidence>
<evidence type="ECO:0000256" key="6">
    <source>
        <dbReference type="ARBA" id="ARBA00049743"/>
    </source>
</evidence>
<evidence type="ECO:0000313" key="9">
    <source>
        <dbReference type="Proteomes" id="UP001152759"/>
    </source>
</evidence>
<keyword evidence="9" id="KW-1185">Reference proteome</keyword>
<dbReference type="AlphaFoldDB" id="A0A9P0AA19"/>